<keyword evidence="2" id="KW-1133">Transmembrane helix</keyword>
<name>A0A9D9EIA4_9BACT</name>
<feature type="domain" description="HTH LytTR-type" evidence="3">
    <location>
        <begin position="185"/>
        <end position="285"/>
    </location>
</feature>
<reference evidence="4" key="2">
    <citation type="journal article" date="2021" name="PeerJ">
        <title>Extensive microbial diversity within the chicken gut microbiome revealed by metagenomics and culture.</title>
        <authorList>
            <person name="Gilroy R."/>
            <person name="Ravi A."/>
            <person name="Getino M."/>
            <person name="Pursley I."/>
            <person name="Horton D.L."/>
            <person name="Alikhan N.F."/>
            <person name="Baker D."/>
            <person name="Gharbi K."/>
            <person name="Hall N."/>
            <person name="Watson M."/>
            <person name="Adriaenssens E.M."/>
            <person name="Foster-Nyarko E."/>
            <person name="Jarju S."/>
            <person name="Secka A."/>
            <person name="Antonio M."/>
            <person name="Oren A."/>
            <person name="Chaudhuri R.R."/>
            <person name="La Ragione R."/>
            <person name="Hildebrand F."/>
            <person name="Pallen M.J."/>
        </authorList>
    </citation>
    <scope>NUCLEOTIDE SEQUENCE</scope>
    <source>
        <strain evidence="4">20514</strain>
    </source>
</reference>
<sequence>MKHRLPGYLVGKNQLVGTVVFSVLFALIFLNIYIPFSDTAWFRLGNSQMFLFTAGFAFISILILVASRAVMYKVARIVDFTYAGYILWCVSEVVLICAFYTFVTADMVGLPPGTPMWSIFLKSLLYGSISLLIPYILSGMYFTIVDKDRTIRLMTFHDMARDGGAPARPDDKITLFDNSGALKLSVRASDLFYIESDDNYIKVWYADSKGEMKAYMLRCRLKTVEQSFKGTSLVRCHRQYIVNLDKVKILRKEKDVYYMDLDNEAAVPLPVSRTYSEDVVSRFLKENPEKVQDAASGSLPGSPGGAEP</sequence>
<reference evidence="4" key="1">
    <citation type="submission" date="2020-10" db="EMBL/GenBank/DDBJ databases">
        <authorList>
            <person name="Gilroy R."/>
        </authorList>
    </citation>
    <scope>NUCLEOTIDE SEQUENCE</scope>
    <source>
        <strain evidence="4">20514</strain>
    </source>
</reference>
<dbReference type="Proteomes" id="UP000810252">
    <property type="component" value="Unassembled WGS sequence"/>
</dbReference>
<evidence type="ECO:0000313" key="5">
    <source>
        <dbReference type="Proteomes" id="UP000810252"/>
    </source>
</evidence>
<keyword evidence="2" id="KW-0812">Transmembrane</keyword>
<protein>
    <submittedName>
        <fullName evidence="4">LytTR family transcriptional regulator</fullName>
    </submittedName>
</protein>
<accession>A0A9D9EIA4</accession>
<feature type="transmembrane region" description="Helical" evidence="2">
    <location>
        <begin position="123"/>
        <end position="144"/>
    </location>
</feature>
<evidence type="ECO:0000256" key="2">
    <source>
        <dbReference type="SAM" id="Phobius"/>
    </source>
</evidence>
<evidence type="ECO:0000313" key="4">
    <source>
        <dbReference type="EMBL" id="MBO8448033.1"/>
    </source>
</evidence>
<dbReference type="Gene3D" id="2.40.50.1020">
    <property type="entry name" value="LytTr DNA-binding domain"/>
    <property type="match status" value="1"/>
</dbReference>
<dbReference type="GO" id="GO:0000156">
    <property type="term" value="F:phosphorelay response regulator activity"/>
    <property type="evidence" value="ECO:0007669"/>
    <property type="project" value="InterPro"/>
</dbReference>
<feature type="transmembrane region" description="Helical" evidence="2">
    <location>
        <begin position="15"/>
        <end position="36"/>
    </location>
</feature>
<gene>
    <name evidence="4" type="ORF">IAC29_02030</name>
</gene>
<feature type="transmembrane region" description="Helical" evidence="2">
    <location>
        <begin position="82"/>
        <end position="103"/>
    </location>
</feature>
<keyword evidence="2" id="KW-0472">Membrane</keyword>
<organism evidence="4 5">
    <name type="scientific">Candidatus Cryptobacteroides merdigallinarum</name>
    <dbReference type="NCBI Taxonomy" id="2840770"/>
    <lineage>
        <taxon>Bacteria</taxon>
        <taxon>Pseudomonadati</taxon>
        <taxon>Bacteroidota</taxon>
        <taxon>Bacteroidia</taxon>
        <taxon>Bacteroidales</taxon>
        <taxon>Candidatus Cryptobacteroides</taxon>
    </lineage>
</organism>
<dbReference type="PANTHER" id="PTHR37299">
    <property type="entry name" value="TRANSCRIPTIONAL REGULATOR-RELATED"/>
    <property type="match status" value="1"/>
</dbReference>
<feature type="transmembrane region" description="Helical" evidence="2">
    <location>
        <begin position="48"/>
        <end position="70"/>
    </location>
</feature>
<dbReference type="InterPro" id="IPR007492">
    <property type="entry name" value="LytTR_DNA-bd_dom"/>
</dbReference>
<feature type="region of interest" description="Disordered" evidence="1">
    <location>
        <begin position="287"/>
        <end position="308"/>
    </location>
</feature>
<dbReference type="InterPro" id="IPR046947">
    <property type="entry name" value="LytR-like"/>
</dbReference>
<dbReference type="AlphaFoldDB" id="A0A9D9EIA4"/>
<dbReference type="GO" id="GO:0003677">
    <property type="term" value="F:DNA binding"/>
    <property type="evidence" value="ECO:0007669"/>
    <property type="project" value="InterPro"/>
</dbReference>
<evidence type="ECO:0000259" key="3">
    <source>
        <dbReference type="PROSITE" id="PS50930"/>
    </source>
</evidence>
<comment type="caution">
    <text evidence="4">The sequence shown here is derived from an EMBL/GenBank/DDBJ whole genome shotgun (WGS) entry which is preliminary data.</text>
</comment>
<dbReference type="EMBL" id="JADIMQ010000029">
    <property type="protein sequence ID" value="MBO8448033.1"/>
    <property type="molecule type" value="Genomic_DNA"/>
</dbReference>
<dbReference type="PROSITE" id="PS50930">
    <property type="entry name" value="HTH_LYTTR"/>
    <property type="match status" value="1"/>
</dbReference>
<dbReference type="SMART" id="SM00850">
    <property type="entry name" value="LytTR"/>
    <property type="match status" value="1"/>
</dbReference>
<dbReference type="PANTHER" id="PTHR37299:SF1">
    <property type="entry name" value="STAGE 0 SPORULATION PROTEIN A HOMOLOG"/>
    <property type="match status" value="1"/>
</dbReference>
<proteinExistence type="predicted"/>
<dbReference type="Pfam" id="PF04397">
    <property type="entry name" value="LytTR"/>
    <property type="match status" value="1"/>
</dbReference>
<evidence type="ECO:0000256" key="1">
    <source>
        <dbReference type="SAM" id="MobiDB-lite"/>
    </source>
</evidence>